<dbReference type="OrthoDB" id="9810277at2"/>
<protein>
    <recommendedName>
        <fullName evidence="1">Aminoglycoside phosphotransferase domain-containing protein</fullName>
    </recommendedName>
</protein>
<dbReference type="EMBL" id="FOWX01000007">
    <property type="protein sequence ID" value="SFP25831.1"/>
    <property type="molecule type" value="Genomic_DNA"/>
</dbReference>
<gene>
    <name evidence="2" type="ORF">SAMN05216190_107104</name>
</gene>
<evidence type="ECO:0000313" key="3">
    <source>
        <dbReference type="Proteomes" id="UP000198784"/>
    </source>
</evidence>
<dbReference type="SUPFAM" id="SSF56112">
    <property type="entry name" value="Protein kinase-like (PK-like)"/>
    <property type="match status" value="1"/>
</dbReference>
<feature type="domain" description="Aminoglycoside phosphotransferase" evidence="1">
    <location>
        <begin position="100"/>
        <end position="272"/>
    </location>
</feature>
<dbReference type="PANTHER" id="PTHR43883">
    <property type="entry name" value="SLR0207 PROTEIN"/>
    <property type="match status" value="1"/>
</dbReference>
<dbReference type="Pfam" id="PF01636">
    <property type="entry name" value="APH"/>
    <property type="match status" value="1"/>
</dbReference>
<dbReference type="Proteomes" id="UP000198784">
    <property type="component" value="Unassembled WGS sequence"/>
</dbReference>
<reference evidence="3" key="1">
    <citation type="submission" date="2016-10" db="EMBL/GenBank/DDBJ databases">
        <authorList>
            <person name="Varghese N."/>
            <person name="Submissions S."/>
        </authorList>
    </citation>
    <scope>NUCLEOTIDE SEQUENCE [LARGE SCALE GENOMIC DNA]</scope>
    <source>
        <strain evidence="3">DSM 17834</strain>
    </source>
</reference>
<proteinExistence type="predicted"/>
<evidence type="ECO:0000313" key="2">
    <source>
        <dbReference type="EMBL" id="SFP25831.1"/>
    </source>
</evidence>
<dbReference type="STRING" id="289003.SAMN05216190_107104"/>
<accession>A0A1I5NX56</accession>
<name>A0A1I5NX56_9PSED</name>
<evidence type="ECO:0000259" key="1">
    <source>
        <dbReference type="Pfam" id="PF01636"/>
    </source>
</evidence>
<sequence>MNVQQEVIAFLSRAESYGAPGNLVELIETHGSLIFLHGQRAYKLKRAIAYAALDFLSLDSRERACQAELRLNRRTAPELYLEVRSVNRAADGSLSFNGGGQVLDWVVVMQRFAQDALFERMALDGRLTLDLMDRLGAEIARFHASAELTQAFGGAAGIRQAIEDNHRELCHYLTLLDPVAVHALHHASRAALDELAGLLEQRRREGRVRRCHGDLRLANICLYEGRPTLFDGIEFSEQIACIDVLYDLAFVLMDLRQHGLGGHADRLLHSYLAHSALVEDCRPLPLFLSLRAATRCFTLACSAVRLPEAQTRAAKAAQAQALLQQAKAYLRGDGQRLTRRPQGQC</sequence>
<dbReference type="PANTHER" id="PTHR43883:SF1">
    <property type="entry name" value="GLUCONOKINASE"/>
    <property type="match status" value="1"/>
</dbReference>
<keyword evidence="3" id="KW-1185">Reference proteome</keyword>
<dbReference type="InterPro" id="IPR052732">
    <property type="entry name" value="Cell-binding_unc_protein"/>
</dbReference>
<dbReference type="RefSeq" id="WP_090499313.1">
    <property type="nucleotide sequence ID" value="NZ_FOWX01000007.1"/>
</dbReference>
<dbReference type="InterPro" id="IPR002575">
    <property type="entry name" value="Aminoglycoside_PTrfase"/>
</dbReference>
<organism evidence="2 3">
    <name type="scientific">Pseudomonas borbori</name>
    <dbReference type="NCBI Taxonomy" id="289003"/>
    <lineage>
        <taxon>Bacteria</taxon>
        <taxon>Pseudomonadati</taxon>
        <taxon>Pseudomonadota</taxon>
        <taxon>Gammaproteobacteria</taxon>
        <taxon>Pseudomonadales</taxon>
        <taxon>Pseudomonadaceae</taxon>
        <taxon>Pseudomonas</taxon>
    </lineage>
</organism>
<dbReference type="AlphaFoldDB" id="A0A1I5NX56"/>
<dbReference type="Gene3D" id="3.90.1200.10">
    <property type="match status" value="1"/>
</dbReference>
<dbReference type="InterPro" id="IPR011009">
    <property type="entry name" value="Kinase-like_dom_sf"/>
</dbReference>